<dbReference type="CDD" id="cd02440">
    <property type="entry name" value="AdoMet_MTases"/>
    <property type="match status" value="1"/>
</dbReference>
<dbReference type="InterPro" id="IPR003333">
    <property type="entry name" value="CMAS"/>
</dbReference>
<dbReference type="KEGG" id="fil:BN1229_v1_0391"/>
<dbReference type="GO" id="GO:0008825">
    <property type="term" value="F:cyclopropane-fatty-acyl-phospholipid synthase activity"/>
    <property type="evidence" value="ECO:0007669"/>
    <property type="project" value="UniProtKB-EC"/>
</dbReference>
<keyword evidence="7" id="KW-1185">Reference proteome</keyword>
<evidence type="ECO:0000313" key="6">
    <source>
        <dbReference type="EMBL" id="CPR15522.1"/>
    </source>
</evidence>
<keyword evidence="4" id="KW-0949">S-adenosyl-L-methionine</keyword>
<dbReference type="PIRSF" id="PIRSF003085">
    <property type="entry name" value="CMAS"/>
    <property type="match status" value="1"/>
</dbReference>
<evidence type="ECO:0000256" key="3">
    <source>
        <dbReference type="ARBA" id="ARBA00022679"/>
    </source>
</evidence>
<dbReference type="Gene3D" id="3.40.50.150">
    <property type="entry name" value="Vaccinia Virus protein VP39"/>
    <property type="match status" value="1"/>
</dbReference>
<dbReference type="KEGG" id="fiy:BN1229_v1_0395"/>
<organism evidence="6 7">
    <name type="scientific">Candidatus Filomicrobium marinum</name>
    <dbReference type="NCBI Taxonomy" id="1608628"/>
    <lineage>
        <taxon>Bacteria</taxon>
        <taxon>Pseudomonadati</taxon>
        <taxon>Pseudomonadota</taxon>
        <taxon>Alphaproteobacteria</taxon>
        <taxon>Hyphomicrobiales</taxon>
        <taxon>Hyphomicrobiaceae</taxon>
        <taxon>Filomicrobium</taxon>
    </lineage>
</organism>
<evidence type="ECO:0000313" key="7">
    <source>
        <dbReference type="Proteomes" id="UP000033187"/>
    </source>
</evidence>
<gene>
    <name evidence="6" type="ORF">YBN1229_v1_0395</name>
</gene>
<keyword evidence="3 6" id="KW-0808">Transferase</keyword>
<dbReference type="GO" id="GO:0008610">
    <property type="term" value="P:lipid biosynthetic process"/>
    <property type="evidence" value="ECO:0007669"/>
    <property type="project" value="InterPro"/>
</dbReference>
<reference evidence="7" key="1">
    <citation type="submission" date="2015-02" db="EMBL/GenBank/DDBJ databases">
        <authorList>
            <person name="Chooi Y.-H."/>
        </authorList>
    </citation>
    <scope>NUCLEOTIDE SEQUENCE [LARGE SCALE GENOMIC DNA]</scope>
    <source>
        <strain evidence="7">strain Y</strain>
    </source>
</reference>
<dbReference type="SUPFAM" id="SSF53335">
    <property type="entry name" value="S-adenosyl-L-methionine-dependent methyltransferases"/>
    <property type="match status" value="1"/>
</dbReference>
<comment type="similarity">
    <text evidence="1">Belongs to the CFA/CMAS family.</text>
</comment>
<evidence type="ECO:0000256" key="5">
    <source>
        <dbReference type="ARBA" id="ARBA00023098"/>
    </source>
</evidence>
<sequence>MPSPMMKLFGYAVRHGALRFVDHTGHESVFGDGTGKQVTCRTTDLATEFKISADPTLAIGEAYMDGGLTVEQGTIYDLIILLMDNVREVEPTLWMRALERMRWMLRRAQQLNSIGGSSRNVRHHYDIDGRIYDLFLDSDRQYSCGYFTSDHVDLEEAQLAKKRHLAVKLAIEDGQKILDIGSGWGGLGLYLAKLADVSVTGITLSPEQLGYSQRRAMDEGLDGSVVFQLEDYRKLAGAFDRIVSVGMFEHVGVNHYSDYFAKIAELLSEDGVAVVHSIGRFDGPGIANPFIRRYIFPGGYIPALSEVLPSVERAGLFVSDVEVWRLHYAKTLRNWRERFVRNWQKAVDLKGEKFCRMWEFYLAGSEAAFRYQNLMVFQLQLVKRLDALPLTRDYMLDTERRLRSQKREHLSVVPAAE</sequence>
<dbReference type="EMBL" id="LN829119">
    <property type="protein sequence ID" value="CPR15522.1"/>
    <property type="molecule type" value="Genomic_DNA"/>
</dbReference>
<protein>
    <submittedName>
        <fullName evidence="6">Cyclopropane-fatty-acyl-phospholipid synthase</fullName>
        <ecNumber evidence="6">2.1.1.79</ecNumber>
    </submittedName>
</protein>
<dbReference type="GO" id="GO:0032259">
    <property type="term" value="P:methylation"/>
    <property type="evidence" value="ECO:0007669"/>
    <property type="project" value="UniProtKB-KW"/>
</dbReference>
<proteinExistence type="inferred from homology"/>
<dbReference type="AlphaFoldDB" id="A0A0D6JAQ0"/>
<dbReference type="PANTHER" id="PTHR43667:SF1">
    <property type="entry name" value="CYCLOPROPANE-FATTY-ACYL-PHOSPHOLIPID SYNTHASE"/>
    <property type="match status" value="1"/>
</dbReference>
<dbReference type="Proteomes" id="UP000033187">
    <property type="component" value="Chromosome 1"/>
</dbReference>
<keyword evidence="2 6" id="KW-0489">Methyltransferase</keyword>
<dbReference type="Pfam" id="PF02353">
    <property type="entry name" value="CMAS"/>
    <property type="match status" value="1"/>
</dbReference>
<keyword evidence="5" id="KW-0443">Lipid metabolism</keyword>
<evidence type="ECO:0000256" key="2">
    <source>
        <dbReference type="ARBA" id="ARBA00022603"/>
    </source>
</evidence>
<dbReference type="EC" id="2.1.1.79" evidence="6"/>
<evidence type="ECO:0000256" key="1">
    <source>
        <dbReference type="ARBA" id="ARBA00010815"/>
    </source>
</evidence>
<dbReference type="RefSeq" id="WP_046476041.1">
    <property type="nucleotide sequence ID" value="NZ_LN829118.1"/>
</dbReference>
<dbReference type="PANTHER" id="PTHR43667">
    <property type="entry name" value="CYCLOPROPANE-FATTY-ACYL-PHOSPHOLIPID SYNTHASE"/>
    <property type="match status" value="1"/>
</dbReference>
<dbReference type="InterPro" id="IPR029063">
    <property type="entry name" value="SAM-dependent_MTases_sf"/>
</dbReference>
<dbReference type="InterPro" id="IPR050723">
    <property type="entry name" value="CFA/CMAS"/>
</dbReference>
<accession>A0A0D6JAQ0</accession>
<name>A0A0D6JAQ0_9HYPH</name>
<evidence type="ECO:0000256" key="4">
    <source>
        <dbReference type="ARBA" id="ARBA00022691"/>
    </source>
</evidence>
<dbReference type="OrthoDB" id="9782855at2"/>